<evidence type="ECO:0000256" key="2">
    <source>
        <dbReference type="SAM" id="Phobius"/>
    </source>
</evidence>
<dbReference type="OrthoDB" id="8477132at2"/>
<feature type="compositionally biased region" description="Basic residues" evidence="1">
    <location>
        <begin position="370"/>
        <end position="379"/>
    </location>
</feature>
<feature type="region of interest" description="Disordered" evidence="1">
    <location>
        <begin position="367"/>
        <end position="391"/>
    </location>
</feature>
<proteinExistence type="predicted"/>
<dbReference type="OMA" id="MTFANNP"/>
<protein>
    <recommendedName>
        <fullName evidence="5">DUF2267 domain-containing protein</fullName>
    </recommendedName>
</protein>
<sequence length="391" mass="43377">MAPVHDEGADESAAYDGDRIDEHSSPTVVVGLLCDPGLPSDIVRTFIDDLEADLSAQVTDEVGWDVRMRTEPLRIDAENQVPLVNLSRLVRPKYRWDLLVCVTDLPRQLGTNPVVADISVDSGAALASLPALGAWRLRKRLRDTVLYLIGELGKSRILERPAGRERREVGGKLRPVRWVDHPDAEIEVSLALVGWRGRLRLLAGMIRDNKPWRLVPELSTALAAGSAAAAFGIFYGSIWALADALSPLRQMFISLLAMGSMVVWLILYNRLWERRSASKEKTILYNASTVASLLCGVAAAYLVLFAVSFVGAFTVIEPDYLGQSLGHPAGIVEYLKLAWLSSSLGTFAGALGSSLESEDAVYRAAYSRRERQRRQHARQRREQEEREHHEE</sequence>
<dbReference type="RefSeq" id="WP_015787176.1">
    <property type="nucleotide sequence ID" value="NZ_CALJZO010000045.1"/>
</dbReference>
<keyword evidence="2" id="KW-0472">Membrane</keyword>
<evidence type="ECO:0000256" key="1">
    <source>
        <dbReference type="SAM" id="MobiDB-lite"/>
    </source>
</evidence>
<feature type="compositionally biased region" description="Basic and acidic residues" evidence="1">
    <location>
        <begin position="380"/>
        <end position="391"/>
    </location>
</feature>
<keyword evidence="2" id="KW-1133">Transmembrane helix</keyword>
<evidence type="ECO:0000313" key="3">
    <source>
        <dbReference type="EMBL" id="KHF45828.1"/>
    </source>
</evidence>
<feature type="transmembrane region" description="Helical" evidence="2">
    <location>
        <begin position="248"/>
        <end position="268"/>
    </location>
</feature>
<feature type="transmembrane region" description="Helical" evidence="2">
    <location>
        <begin position="220"/>
        <end position="242"/>
    </location>
</feature>
<name>A0A837DFR4_9PSEU</name>
<evidence type="ECO:0000313" key="4">
    <source>
        <dbReference type="Proteomes" id="UP000030848"/>
    </source>
</evidence>
<dbReference type="EMBL" id="JRZE01000001">
    <property type="protein sequence ID" value="KHF45828.1"/>
    <property type="molecule type" value="Genomic_DNA"/>
</dbReference>
<dbReference type="AlphaFoldDB" id="A0A837DFR4"/>
<organism evidence="3 4">
    <name type="scientific">Saccharomonospora viridis</name>
    <dbReference type="NCBI Taxonomy" id="1852"/>
    <lineage>
        <taxon>Bacteria</taxon>
        <taxon>Bacillati</taxon>
        <taxon>Actinomycetota</taxon>
        <taxon>Actinomycetes</taxon>
        <taxon>Pseudonocardiales</taxon>
        <taxon>Pseudonocardiaceae</taxon>
        <taxon>Saccharomonospora</taxon>
    </lineage>
</organism>
<accession>A0A837DFR4</accession>
<feature type="region of interest" description="Disordered" evidence="1">
    <location>
        <begin position="1"/>
        <end position="21"/>
    </location>
</feature>
<evidence type="ECO:0008006" key="5">
    <source>
        <dbReference type="Google" id="ProtNLM"/>
    </source>
</evidence>
<reference evidence="3 4" key="1">
    <citation type="submission" date="2014-10" db="EMBL/GenBank/DDBJ databases">
        <title>Genome sequence of Micropolyspora internatus JCM3315.</title>
        <authorList>
            <person name="Shin S.-K."/>
            <person name="Yi H."/>
        </authorList>
    </citation>
    <scope>NUCLEOTIDE SEQUENCE [LARGE SCALE GENOMIC DNA]</scope>
    <source>
        <strain evidence="3 4">JCM 3315</strain>
    </source>
</reference>
<gene>
    <name evidence="3" type="ORF">MINT15_01290</name>
</gene>
<comment type="caution">
    <text evidence="3">The sequence shown here is derived from an EMBL/GenBank/DDBJ whole genome shotgun (WGS) entry which is preliminary data.</text>
</comment>
<feature type="transmembrane region" description="Helical" evidence="2">
    <location>
        <begin position="289"/>
        <end position="316"/>
    </location>
</feature>
<dbReference type="Proteomes" id="UP000030848">
    <property type="component" value="Unassembled WGS sequence"/>
</dbReference>
<keyword evidence="2" id="KW-0812">Transmembrane</keyword>